<protein>
    <submittedName>
        <fullName evidence="1">Acetyl-CoA carboxylase</fullName>
    </submittedName>
</protein>
<reference evidence="1 2" key="2">
    <citation type="submission" date="2017-08" db="EMBL/GenBank/DDBJ databases">
        <title>WGS of novel Burkholderia cepaca complex species.</title>
        <authorList>
            <person name="Lipuma J."/>
            <person name="Spilker T."/>
        </authorList>
    </citation>
    <scope>NUCLEOTIDE SEQUENCE [LARGE SCALE GENOMIC DNA]</scope>
    <source>
        <strain evidence="1 2">AU17325</strain>
    </source>
</reference>
<dbReference type="AlphaFoldDB" id="A0A228IJ25"/>
<evidence type="ECO:0000313" key="2">
    <source>
        <dbReference type="Proteomes" id="UP000214600"/>
    </source>
</evidence>
<dbReference type="Proteomes" id="UP000214600">
    <property type="component" value="Unassembled WGS sequence"/>
</dbReference>
<name>A0A228IJ25_9BURK</name>
<comment type="caution">
    <text evidence="1">The sequence shown here is derived from an EMBL/GenBank/DDBJ whole genome shotgun (WGS) entry which is preliminary data.</text>
</comment>
<proteinExistence type="predicted"/>
<dbReference type="RefSeq" id="WP_089452391.1">
    <property type="nucleotide sequence ID" value="NZ_NKFA01000008.1"/>
</dbReference>
<gene>
    <name evidence="1" type="ORF">CFB84_24885</name>
</gene>
<dbReference type="OrthoDB" id="9032416at2"/>
<dbReference type="EMBL" id="NKFA01000008">
    <property type="protein sequence ID" value="OXI42448.1"/>
    <property type="molecule type" value="Genomic_DNA"/>
</dbReference>
<sequence>MDKIAHTPRPWMQHALYPEILVSSHAPTLSLLTVDAAGAARFISPDDCKISSAAIDAAEALQLVLREIPADALKSSIRIVAEAALVKAGYLTIGPKGEPPRHIRICGENL</sequence>
<organism evidence="1 2">
    <name type="scientific">Burkholderia aenigmatica</name>
    <dbReference type="NCBI Taxonomy" id="2015348"/>
    <lineage>
        <taxon>Bacteria</taxon>
        <taxon>Pseudomonadati</taxon>
        <taxon>Pseudomonadota</taxon>
        <taxon>Betaproteobacteria</taxon>
        <taxon>Burkholderiales</taxon>
        <taxon>Burkholderiaceae</taxon>
        <taxon>Burkholderia</taxon>
        <taxon>Burkholderia cepacia complex</taxon>
    </lineage>
</organism>
<reference evidence="2" key="1">
    <citation type="submission" date="2017-06" db="EMBL/GenBank/DDBJ databases">
        <authorList>
            <person name="LiPuma J."/>
            <person name="Spilker T."/>
        </authorList>
    </citation>
    <scope>NUCLEOTIDE SEQUENCE [LARGE SCALE GENOMIC DNA]</scope>
    <source>
        <strain evidence="2">AU17325</strain>
    </source>
</reference>
<evidence type="ECO:0000313" key="1">
    <source>
        <dbReference type="EMBL" id="OXI42448.1"/>
    </source>
</evidence>
<accession>A0A228IJ25</accession>